<sequence length="599" mass="63173">MPRFALWMAVAAIGVASVASAAPVDDARLATARQDAGDWLTYGHDYSNQRFSALTQINRDTVARLVPRWIYQTGAKASFQATPVVVDGVIYLSMPFDHVAAIDAVSGRELWRYTHVRRTKTMCCGPANRGVAVAYGKVFIATVDARLVALDAATGKPVWDVALATDGGPTEAASDLDEGNAMRAQAATGTTGVGANMAPLVVDGKVIVGITGVGYGLHLEAETAGAPVGAVVGFAGSYGRPGFYAAFDARTGRRVWQFDTVPATGWEGQFRPTTPDGVPLPRNIAREQAALARFPDAAKHGGGSAWTTPAYDADTRTLFVGIGNPSPQMDDSSRPGDNLYTMSLAALDLDSGKLKWYYQQVPHDLWGYDVASPPVLFDLPTADGPVAAVGQASKVGWFYAHDRNTGQLLFKSEAFVPQENLFAPPSAEGTRVTPGAVGGANWSPVAYDPASGLAYVAASHIPIRYTVKDIQGKDGTPLRYTELKPIDEPNWGTLTAIATREGGKIRWQRKTDKPLVGGVLATAGGLVFMGDGDGYLNAYDADTGAPLWRFQCGAGVNAPPVSFEVNGVQYVAVAAGGNSLFGFKGGGALVVFALPPTRQ</sequence>
<evidence type="ECO:0000256" key="1">
    <source>
        <dbReference type="ARBA" id="ARBA00001931"/>
    </source>
</evidence>
<evidence type="ECO:0000256" key="3">
    <source>
        <dbReference type="ARBA" id="ARBA00023002"/>
    </source>
</evidence>
<feature type="domain" description="Pyrrolo-quinoline quinone repeat" evidence="5">
    <location>
        <begin position="39"/>
        <end position="419"/>
    </location>
</feature>
<feature type="signal peptide" evidence="4">
    <location>
        <begin position="1"/>
        <end position="21"/>
    </location>
</feature>
<evidence type="ECO:0000259" key="6">
    <source>
        <dbReference type="Pfam" id="PF13360"/>
    </source>
</evidence>
<organism evidence="7 8">
    <name type="scientific">Nitrogeniibacter mangrovi</name>
    <dbReference type="NCBI Taxonomy" id="2016596"/>
    <lineage>
        <taxon>Bacteria</taxon>
        <taxon>Pseudomonadati</taxon>
        <taxon>Pseudomonadota</taxon>
        <taxon>Betaproteobacteria</taxon>
        <taxon>Rhodocyclales</taxon>
        <taxon>Zoogloeaceae</taxon>
        <taxon>Nitrogeniibacter</taxon>
    </lineage>
</organism>
<feature type="domain" description="Pyrrolo-quinoline quinone repeat" evidence="6">
    <location>
        <begin position="493"/>
        <end position="577"/>
    </location>
</feature>
<dbReference type="Pfam" id="PF13360">
    <property type="entry name" value="PQQ_2"/>
    <property type="match status" value="1"/>
</dbReference>
<evidence type="ECO:0000313" key="7">
    <source>
        <dbReference type="EMBL" id="QID16327.1"/>
    </source>
</evidence>
<keyword evidence="4" id="KW-0732">Signal</keyword>
<evidence type="ECO:0000313" key="8">
    <source>
        <dbReference type="Proteomes" id="UP000501991"/>
    </source>
</evidence>
<comment type="cofactor">
    <cofactor evidence="1">
        <name>pyrroloquinoline quinone</name>
        <dbReference type="ChEBI" id="CHEBI:58442"/>
    </cofactor>
</comment>
<evidence type="ECO:0000259" key="5">
    <source>
        <dbReference type="Pfam" id="PF01011"/>
    </source>
</evidence>
<dbReference type="PANTHER" id="PTHR32303">
    <property type="entry name" value="QUINOPROTEIN ALCOHOL DEHYDROGENASE (CYTOCHROME C)"/>
    <property type="match status" value="1"/>
</dbReference>
<dbReference type="InterPro" id="IPR018391">
    <property type="entry name" value="PQQ_b-propeller_rpt"/>
</dbReference>
<dbReference type="Pfam" id="PF01011">
    <property type="entry name" value="PQQ"/>
    <property type="match status" value="1"/>
</dbReference>
<dbReference type="GO" id="GO:0016491">
    <property type="term" value="F:oxidoreductase activity"/>
    <property type="evidence" value="ECO:0007669"/>
    <property type="project" value="UniProtKB-KW"/>
</dbReference>
<protein>
    <submittedName>
        <fullName evidence="7">PQQ-binding-like beta-propeller repeat protein</fullName>
    </submittedName>
</protein>
<keyword evidence="3" id="KW-0560">Oxidoreductase</keyword>
<dbReference type="EMBL" id="CP048836">
    <property type="protein sequence ID" value="QID16327.1"/>
    <property type="molecule type" value="Genomic_DNA"/>
</dbReference>
<name>A0A6C1AYB2_9RHOO</name>
<feature type="chain" id="PRO_5025438250" evidence="4">
    <location>
        <begin position="22"/>
        <end position="599"/>
    </location>
</feature>
<dbReference type="Gene3D" id="2.140.10.10">
    <property type="entry name" value="Quinoprotein alcohol dehydrogenase-like superfamily"/>
    <property type="match status" value="1"/>
</dbReference>
<reference evidence="7 8" key="1">
    <citation type="submission" date="2020-02" db="EMBL/GenBank/DDBJ databases">
        <title>Nitrogenibacter mangrovi gen. nov., sp. nov. isolated from mangrove sediment, a denitrifying betaproteobacterium.</title>
        <authorList>
            <person name="Liao H."/>
            <person name="Tian Y."/>
        </authorList>
    </citation>
    <scope>NUCLEOTIDE SEQUENCE [LARGE SCALE GENOMIC DNA]</scope>
    <source>
        <strain evidence="7 8">M9-3-2</strain>
    </source>
</reference>
<evidence type="ECO:0000256" key="2">
    <source>
        <dbReference type="ARBA" id="ARBA00008156"/>
    </source>
</evidence>
<keyword evidence="8" id="KW-1185">Reference proteome</keyword>
<dbReference type="AlphaFoldDB" id="A0A6C1AYB2"/>
<dbReference type="Proteomes" id="UP000501991">
    <property type="component" value="Chromosome"/>
</dbReference>
<dbReference type="InterPro" id="IPR002372">
    <property type="entry name" value="PQQ_rpt_dom"/>
</dbReference>
<accession>A0A6C1AYB2</accession>
<dbReference type="KEGG" id="azq:G3580_01005"/>
<proteinExistence type="inferred from homology"/>
<gene>
    <name evidence="7" type="ORF">G3580_01005</name>
</gene>
<dbReference type="SUPFAM" id="SSF50998">
    <property type="entry name" value="Quinoprotein alcohol dehydrogenase-like"/>
    <property type="match status" value="1"/>
</dbReference>
<comment type="similarity">
    <text evidence="2">Belongs to the bacterial PQQ dehydrogenase family.</text>
</comment>
<dbReference type="SMART" id="SM00564">
    <property type="entry name" value="PQQ"/>
    <property type="match status" value="5"/>
</dbReference>
<dbReference type="RefSeq" id="WP_173763496.1">
    <property type="nucleotide sequence ID" value="NZ_CP048836.1"/>
</dbReference>
<dbReference type="InterPro" id="IPR011047">
    <property type="entry name" value="Quinoprotein_ADH-like_sf"/>
</dbReference>
<evidence type="ECO:0000256" key="4">
    <source>
        <dbReference type="SAM" id="SignalP"/>
    </source>
</evidence>